<dbReference type="Pfam" id="PF05036">
    <property type="entry name" value="SPOR"/>
    <property type="match status" value="1"/>
</dbReference>
<dbReference type="Gene3D" id="2.40.40.10">
    <property type="entry name" value="RlpA-like domain"/>
    <property type="match status" value="1"/>
</dbReference>
<evidence type="ECO:0000313" key="7">
    <source>
        <dbReference type="EMBL" id="CBK41754.1"/>
    </source>
</evidence>
<evidence type="ECO:0000256" key="2">
    <source>
        <dbReference type="ARBA" id="ARBA00023239"/>
    </source>
</evidence>
<dbReference type="InterPro" id="IPR012997">
    <property type="entry name" value="RplA"/>
</dbReference>
<dbReference type="InterPro" id="IPR007730">
    <property type="entry name" value="SPOR-like_dom"/>
</dbReference>
<dbReference type="CDD" id="cd22268">
    <property type="entry name" value="DPBB_RlpA-like"/>
    <property type="match status" value="1"/>
</dbReference>
<evidence type="ECO:0000256" key="5">
    <source>
        <dbReference type="RuleBase" id="RU003495"/>
    </source>
</evidence>
<protein>
    <recommendedName>
        <fullName evidence="4">Probable endolytic peptidoglycan transglycosylase RlpA</fullName>
        <ecNumber evidence="4">4.2.2.-</ecNumber>
    </recommendedName>
</protein>
<gene>
    <name evidence="4" type="primary">rlpA</name>
    <name evidence="7" type="ORF">NIDE2034</name>
</gene>
<keyword evidence="8" id="KW-1185">Reference proteome</keyword>
<evidence type="ECO:0000256" key="1">
    <source>
        <dbReference type="ARBA" id="ARBA00022729"/>
    </source>
</evidence>
<organism evidence="7 8">
    <name type="scientific">Nitrospira defluvii</name>
    <dbReference type="NCBI Taxonomy" id="330214"/>
    <lineage>
        <taxon>Bacteria</taxon>
        <taxon>Pseudomonadati</taxon>
        <taxon>Nitrospirota</taxon>
        <taxon>Nitrospiria</taxon>
        <taxon>Nitrospirales</taxon>
        <taxon>Nitrospiraceae</taxon>
        <taxon>Nitrospira</taxon>
    </lineage>
</organism>
<evidence type="ECO:0000313" key="8">
    <source>
        <dbReference type="Proteomes" id="UP000001660"/>
    </source>
</evidence>
<dbReference type="EMBL" id="FP929003">
    <property type="protein sequence ID" value="CBK41754.1"/>
    <property type="molecule type" value="Genomic_DNA"/>
</dbReference>
<dbReference type="OrthoDB" id="9779128at2"/>
<dbReference type="InterPro" id="IPR036680">
    <property type="entry name" value="SPOR-like_sf"/>
</dbReference>
<dbReference type="PANTHER" id="PTHR34183">
    <property type="entry name" value="ENDOLYTIC PEPTIDOGLYCAN TRANSGLYCOSYLASE RLPA"/>
    <property type="match status" value="1"/>
</dbReference>
<sequence length="249" mass="26801">MPRAGFFSILLVRLMPGEKRTSTGRLLLPLFVLLLTTWLSGCSGWSPARPSYSPGYPLGFVERGSASWYGPGFHGNRTANGEVYDMHKLTAAHRTLPLGSVAVVRSLSTGRQVIVRINDRGPFARGRILDLSLAGAQAVGMVGRGTDEIELRVISYEGRAGGMGVLRVQVGSFADPANARALVERLRGTYPGSRIVGVDLPDGRRYRVYAGQFHTEAAAEQAAAHLRRALETDPFIVRDDAPGATTGNP</sequence>
<dbReference type="Proteomes" id="UP000001660">
    <property type="component" value="Chromosome"/>
</dbReference>
<comment type="similarity">
    <text evidence="4 5">Belongs to the RlpA family.</text>
</comment>
<feature type="domain" description="SPOR" evidence="6">
    <location>
        <begin position="160"/>
        <end position="239"/>
    </location>
</feature>
<dbReference type="eggNOG" id="COG0797">
    <property type="taxonomic scope" value="Bacteria"/>
</dbReference>
<dbReference type="STRING" id="330214.NIDE2034"/>
<comment type="function">
    <text evidence="4">Lytic transglycosylase with a strong preference for naked glycan strands that lack stem peptides.</text>
</comment>
<keyword evidence="3 4" id="KW-0961">Cell wall biogenesis/degradation</keyword>
<dbReference type="PANTHER" id="PTHR34183:SF1">
    <property type="entry name" value="ENDOLYTIC PEPTIDOGLYCAN TRANSGLYCOSYLASE RLPA"/>
    <property type="match status" value="1"/>
</dbReference>
<accession>D8PEU5</accession>
<dbReference type="SUPFAM" id="SSF110997">
    <property type="entry name" value="Sporulation related repeat"/>
    <property type="match status" value="1"/>
</dbReference>
<dbReference type="HOGENOM" id="CLU_042923_3_4_0"/>
<keyword evidence="1" id="KW-0732">Signal</keyword>
<dbReference type="AlphaFoldDB" id="D8PEU5"/>
<dbReference type="GO" id="GO:0000270">
    <property type="term" value="P:peptidoglycan metabolic process"/>
    <property type="evidence" value="ECO:0007669"/>
    <property type="project" value="UniProtKB-UniRule"/>
</dbReference>
<evidence type="ECO:0000259" key="6">
    <source>
        <dbReference type="PROSITE" id="PS51724"/>
    </source>
</evidence>
<dbReference type="KEGG" id="nde:NIDE2034"/>
<dbReference type="PROSITE" id="PS51724">
    <property type="entry name" value="SPOR"/>
    <property type="match status" value="1"/>
</dbReference>
<dbReference type="InterPro" id="IPR034718">
    <property type="entry name" value="RlpA"/>
</dbReference>
<dbReference type="Gene3D" id="3.30.70.1070">
    <property type="entry name" value="Sporulation related repeat"/>
    <property type="match status" value="1"/>
</dbReference>
<dbReference type="SUPFAM" id="SSF50685">
    <property type="entry name" value="Barwin-like endoglucanases"/>
    <property type="match status" value="1"/>
</dbReference>
<dbReference type="Pfam" id="PF03330">
    <property type="entry name" value="DPBB_1"/>
    <property type="match status" value="1"/>
</dbReference>
<dbReference type="InterPro" id="IPR009009">
    <property type="entry name" value="RlpA-like_DPBB"/>
</dbReference>
<proteinExistence type="inferred from homology"/>
<dbReference type="GO" id="GO:0071555">
    <property type="term" value="P:cell wall organization"/>
    <property type="evidence" value="ECO:0007669"/>
    <property type="project" value="UniProtKB-KW"/>
</dbReference>
<keyword evidence="2 4" id="KW-0456">Lyase</keyword>
<reference evidence="7 8" key="1">
    <citation type="journal article" date="2010" name="Proc. Natl. Acad. Sci. U.S.A.">
        <title>A Nitrospira metagenome illuminates the physiology and evolution of globally important nitrite-oxidizing bacteria.</title>
        <authorList>
            <person name="Lucker S."/>
            <person name="Wagner M."/>
            <person name="Maixner F."/>
            <person name="Pelletier E."/>
            <person name="Koch H."/>
            <person name="Vacherie B."/>
            <person name="Rattei T."/>
            <person name="Sinninghe Damste J."/>
            <person name="Spieck E."/>
            <person name="Le Paslier D."/>
            <person name="Daims H."/>
        </authorList>
    </citation>
    <scope>NUCLEOTIDE SEQUENCE [LARGE SCALE GENOMIC DNA]</scope>
</reference>
<evidence type="ECO:0000256" key="3">
    <source>
        <dbReference type="ARBA" id="ARBA00023316"/>
    </source>
</evidence>
<dbReference type="InterPro" id="IPR036908">
    <property type="entry name" value="RlpA-like_sf"/>
</dbReference>
<dbReference type="NCBIfam" id="TIGR00413">
    <property type="entry name" value="rlpA"/>
    <property type="match status" value="1"/>
</dbReference>
<evidence type="ECO:0000256" key="4">
    <source>
        <dbReference type="HAMAP-Rule" id="MF_02071"/>
    </source>
</evidence>
<keyword evidence="7" id="KW-0449">Lipoprotein</keyword>
<dbReference type="GO" id="GO:0042834">
    <property type="term" value="F:peptidoglycan binding"/>
    <property type="evidence" value="ECO:0007669"/>
    <property type="project" value="InterPro"/>
</dbReference>
<dbReference type="GO" id="GO:0008932">
    <property type="term" value="F:lytic endotransglycosylase activity"/>
    <property type="evidence" value="ECO:0007669"/>
    <property type="project" value="UniProtKB-UniRule"/>
</dbReference>
<name>D8PEU5_9BACT</name>
<dbReference type="EC" id="4.2.2.-" evidence="4"/>
<dbReference type="HAMAP" id="MF_02071">
    <property type="entry name" value="RlpA"/>
    <property type="match status" value="1"/>
</dbReference>